<protein>
    <submittedName>
        <fullName evidence="3">FAD-dependent oxidoreductase</fullName>
    </submittedName>
</protein>
<feature type="domain" description="FAD-dependent protein C-terminal" evidence="2">
    <location>
        <begin position="221"/>
        <end position="399"/>
    </location>
</feature>
<dbReference type="Pfam" id="PF07992">
    <property type="entry name" value="Pyr_redox_2"/>
    <property type="match status" value="1"/>
</dbReference>
<organism evidence="3">
    <name type="scientific">candidate division WOR-3 bacterium</name>
    <dbReference type="NCBI Taxonomy" id="2052148"/>
    <lineage>
        <taxon>Bacteria</taxon>
        <taxon>Bacteria division WOR-3</taxon>
    </lineage>
</organism>
<name>A0A7C1BDD3_UNCW3</name>
<evidence type="ECO:0000313" key="3">
    <source>
        <dbReference type="EMBL" id="HDM89763.1"/>
    </source>
</evidence>
<evidence type="ECO:0000259" key="1">
    <source>
        <dbReference type="Pfam" id="PF07992"/>
    </source>
</evidence>
<reference evidence="3" key="1">
    <citation type="journal article" date="2020" name="mSystems">
        <title>Genome- and Community-Level Interaction Insights into Carbon Utilization and Element Cycling Functions of Hydrothermarchaeota in Hydrothermal Sediment.</title>
        <authorList>
            <person name="Zhou Z."/>
            <person name="Liu Y."/>
            <person name="Xu W."/>
            <person name="Pan J."/>
            <person name="Luo Z.H."/>
            <person name="Li M."/>
        </authorList>
    </citation>
    <scope>NUCLEOTIDE SEQUENCE [LARGE SCALE GENOMIC DNA]</scope>
    <source>
        <strain evidence="3">HyVt-237</strain>
    </source>
</reference>
<comment type="caution">
    <text evidence="3">The sequence shown here is derived from an EMBL/GenBank/DDBJ whole genome shotgun (WGS) entry which is preliminary data.</text>
</comment>
<dbReference type="EMBL" id="DRBW01000035">
    <property type="protein sequence ID" value="HDM89763.1"/>
    <property type="molecule type" value="Genomic_DNA"/>
</dbReference>
<dbReference type="InterPro" id="IPR036188">
    <property type="entry name" value="FAD/NAD-bd_sf"/>
</dbReference>
<dbReference type="PIRSF" id="PIRSF038984">
    <property type="entry name" value="FAD_binding_protein"/>
    <property type="match status" value="1"/>
</dbReference>
<dbReference type="InterPro" id="IPR028348">
    <property type="entry name" value="FAD-binding_protein"/>
</dbReference>
<dbReference type="InterPro" id="IPR049516">
    <property type="entry name" value="FAD-depend_C"/>
</dbReference>
<sequence>MDRYDIIIVGAGPAGLTAAYSALEFLPDHSILIIEKGYRLEKRKCPVHDRPCVKCPVCHITQGFGGAGTFSDGKIVFSSTIGGELQVREDEREFVRGIFDKFVDPSIPGKLYRPRDVEDITYKAMKHGMKYIPSEIFHLGTDGGFLFNRNLQNFLEERAEIHFQEKVDRIEKANGYFQVYTDRRAYEAKYVILAPGRAGSHGLRSILSPFKVKSYGNKVDLGVRVEIPAMIMEDITSKTYEPKLIYYTKQFDDRVRTFCVNPGGVVIQEFVNDVITVNGFSYELKKTENTNFAILVTVSFTEPFDDPLAYGSSILKLANLISGGVILQKLGDLRKGRRSTDKRIAEGIVEPTLKGAIPGDLAFVLPYRFLSDIIEFLDVLSNLIPGVNEGFVLLYGPEVKFYSNKIYHDVENLFIIGDGSGYTRGIYQSMISGYRTVRNIKEAEEKGQVCAPAWWKVD</sequence>
<dbReference type="Pfam" id="PF21688">
    <property type="entry name" value="FAD-depend_C"/>
    <property type="match status" value="1"/>
</dbReference>
<accession>A0A7C1BDD3</accession>
<proteinExistence type="predicted"/>
<dbReference type="InterPro" id="IPR023753">
    <property type="entry name" value="FAD/NAD-binding_dom"/>
</dbReference>
<gene>
    <name evidence="3" type="ORF">ENG67_00960</name>
</gene>
<dbReference type="Gene3D" id="3.50.50.60">
    <property type="entry name" value="FAD/NAD(P)-binding domain"/>
    <property type="match status" value="2"/>
</dbReference>
<evidence type="ECO:0000259" key="2">
    <source>
        <dbReference type="Pfam" id="PF21688"/>
    </source>
</evidence>
<feature type="domain" description="FAD/NAD(P)-binding" evidence="1">
    <location>
        <begin position="4"/>
        <end position="196"/>
    </location>
</feature>
<dbReference type="PANTHER" id="PTHR43106">
    <property type="entry name" value="DEHYDROGENASE-RELATED"/>
    <property type="match status" value="1"/>
</dbReference>
<dbReference type="AlphaFoldDB" id="A0A7C1BDD3"/>
<dbReference type="GO" id="GO:0016491">
    <property type="term" value="F:oxidoreductase activity"/>
    <property type="evidence" value="ECO:0007669"/>
    <property type="project" value="InterPro"/>
</dbReference>
<dbReference type="Proteomes" id="UP000885931">
    <property type="component" value="Unassembled WGS sequence"/>
</dbReference>
<dbReference type="SUPFAM" id="SSF51905">
    <property type="entry name" value="FAD/NAD(P)-binding domain"/>
    <property type="match status" value="1"/>
</dbReference>
<dbReference type="PANTHER" id="PTHR43106:SF1">
    <property type="entry name" value="DEHYDROGENASE-RELATED"/>
    <property type="match status" value="1"/>
</dbReference>